<organism evidence="1">
    <name type="scientific">Blastochloris viridis</name>
    <name type="common">Rhodopseudomonas viridis</name>
    <dbReference type="NCBI Taxonomy" id="1079"/>
    <lineage>
        <taxon>Bacteria</taxon>
        <taxon>Pseudomonadati</taxon>
        <taxon>Pseudomonadota</taxon>
        <taxon>Alphaproteobacteria</taxon>
        <taxon>Hyphomicrobiales</taxon>
        <taxon>Blastochloridaceae</taxon>
        <taxon>Blastochloris</taxon>
    </lineage>
</organism>
<protein>
    <submittedName>
        <fullName evidence="1">Uncharacterized protein</fullName>
    </submittedName>
</protein>
<reference evidence="1" key="1">
    <citation type="journal article" date="2015" name="Genome Announc.">
        <title>Complete Genome Sequence of the Bacteriochlorophyll b-Producing Photosynthetic Bacterium Blastochloris viridis.</title>
        <authorList>
            <person name="Tsukatani Y."/>
            <person name="Hirose Y."/>
            <person name="Harada J."/>
            <person name="Misawa N."/>
            <person name="Mori K."/>
            <person name="Inoue K."/>
            <person name="Tamiaki H."/>
        </authorList>
    </citation>
    <scope>NUCLEOTIDE SEQUENCE [LARGE SCALE GENOMIC DNA]</scope>
    <source>
        <strain evidence="1">DSM 133</strain>
    </source>
</reference>
<accession>A0A182CZ21</accession>
<dbReference type="AlphaFoldDB" id="A0A182CZ21"/>
<sequence>MASGRATIAPPPHRREPVVSGVDAVEGKHQIRATSSGLTVFSTLRDQFAALIWRADAAKAQPA</sequence>
<evidence type="ECO:0000313" key="1">
    <source>
        <dbReference type="EMBL" id="BAR98486.1"/>
    </source>
</evidence>
<proteinExistence type="predicted"/>
<gene>
    <name evidence="1" type="ORF">BV133_893</name>
</gene>
<name>A0A182CZ21_BLAVI</name>
<dbReference type="EMBL" id="AP014854">
    <property type="protein sequence ID" value="BAR98486.1"/>
    <property type="molecule type" value="Genomic_DNA"/>
</dbReference>